<evidence type="ECO:0000313" key="10">
    <source>
        <dbReference type="Proteomes" id="UP000460718"/>
    </source>
</evidence>
<dbReference type="InterPro" id="IPR050430">
    <property type="entry name" value="Peptidase_S1"/>
</dbReference>
<dbReference type="GO" id="GO:0006508">
    <property type="term" value="P:proteolysis"/>
    <property type="evidence" value="ECO:0007669"/>
    <property type="project" value="InterPro"/>
</dbReference>
<dbReference type="InterPro" id="IPR043504">
    <property type="entry name" value="Peptidase_S1_PA_chymotrypsin"/>
</dbReference>
<evidence type="ECO:0000313" key="9">
    <source>
        <dbReference type="EMBL" id="KAE8994184.1"/>
    </source>
</evidence>
<evidence type="ECO:0000256" key="2">
    <source>
        <dbReference type="ARBA" id="ARBA00007664"/>
    </source>
</evidence>
<evidence type="ECO:0000256" key="5">
    <source>
        <dbReference type="ARBA" id="ARBA00023026"/>
    </source>
</evidence>
<dbReference type="Proteomes" id="UP000460718">
    <property type="component" value="Unassembled WGS sequence"/>
</dbReference>
<organism evidence="9 10">
    <name type="scientific">Phytophthora fragariae</name>
    <dbReference type="NCBI Taxonomy" id="53985"/>
    <lineage>
        <taxon>Eukaryota</taxon>
        <taxon>Sar</taxon>
        <taxon>Stramenopiles</taxon>
        <taxon>Oomycota</taxon>
        <taxon>Peronosporomycetes</taxon>
        <taxon>Peronosporales</taxon>
        <taxon>Peronosporaceae</taxon>
        <taxon>Phytophthora</taxon>
    </lineage>
</organism>
<dbReference type="GO" id="GO:0004252">
    <property type="term" value="F:serine-type endopeptidase activity"/>
    <property type="evidence" value="ECO:0007669"/>
    <property type="project" value="InterPro"/>
</dbReference>
<dbReference type="AlphaFoldDB" id="A0A6A3JPV2"/>
<keyword evidence="7" id="KW-0325">Glycoprotein</keyword>
<keyword evidence="5" id="KW-0843">Virulence</keyword>
<dbReference type="SMART" id="SM00020">
    <property type="entry name" value="Tryp_SPc"/>
    <property type="match status" value="1"/>
</dbReference>
<dbReference type="InterPro" id="IPR001254">
    <property type="entry name" value="Trypsin_dom"/>
</dbReference>
<protein>
    <recommendedName>
        <fullName evidence="8">Peptidase S1 domain-containing protein</fullName>
    </recommendedName>
</protein>
<evidence type="ECO:0000256" key="4">
    <source>
        <dbReference type="ARBA" id="ARBA00022729"/>
    </source>
</evidence>
<dbReference type="EMBL" id="QXFW01001232">
    <property type="protein sequence ID" value="KAE8994184.1"/>
    <property type="molecule type" value="Genomic_DNA"/>
</dbReference>
<dbReference type="InterPro" id="IPR009003">
    <property type="entry name" value="Peptidase_S1_PA"/>
</dbReference>
<dbReference type="PANTHER" id="PTHR24276:SF98">
    <property type="entry name" value="FI18310P1-RELATED"/>
    <property type="match status" value="1"/>
</dbReference>
<accession>A0A6A3JPV2</accession>
<dbReference type="PANTHER" id="PTHR24276">
    <property type="entry name" value="POLYSERASE-RELATED"/>
    <property type="match status" value="1"/>
</dbReference>
<evidence type="ECO:0000256" key="3">
    <source>
        <dbReference type="ARBA" id="ARBA00022525"/>
    </source>
</evidence>
<comment type="caution">
    <text evidence="9">The sequence shown here is derived from an EMBL/GenBank/DDBJ whole genome shotgun (WGS) entry which is preliminary data.</text>
</comment>
<keyword evidence="6" id="KW-1015">Disulfide bond</keyword>
<evidence type="ECO:0000256" key="1">
    <source>
        <dbReference type="ARBA" id="ARBA00004613"/>
    </source>
</evidence>
<gene>
    <name evidence="9" type="ORF">PF011_g16826</name>
</gene>
<dbReference type="GO" id="GO:0005576">
    <property type="term" value="C:extracellular region"/>
    <property type="evidence" value="ECO:0007669"/>
    <property type="project" value="UniProtKB-SubCell"/>
</dbReference>
<dbReference type="Gene3D" id="2.40.10.10">
    <property type="entry name" value="Trypsin-like serine proteases"/>
    <property type="match status" value="1"/>
</dbReference>
<evidence type="ECO:0000256" key="6">
    <source>
        <dbReference type="ARBA" id="ARBA00023157"/>
    </source>
</evidence>
<dbReference type="SUPFAM" id="SSF50494">
    <property type="entry name" value="Trypsin-like serine proteases"/>
    <property type="match status" value="1"/>
</dbReference>
<evidence type="ECO:0000259" key="8">
    <source>
        <dbReference type="PROSITE" id="PS50240"/>
    </source>
</evidence>
<dbReference type="InterPro" id="IPR001314">
    <property type="entry name" value="Peptidase_S1A"/>
</dbReference>
<comment type="similarity">
    <text evidence="2">Belongs to the peptidase S1 family.</text>
</comment>
<keyword evidence="4" id="KW-0732">Signal</keyword>
<name>A0A6A3JPV2_9STRA</name>
<dbReference type="PROSITE" id="PS50240">
    <property type="entry name" value="TRYPSIN_DOM"/>
    <property type="match status" value="1"/>
</dbReference>
<comment type="subcellular location">
    <subcellularLocation>
        <location evidence="1">Secreted</location>
    </subcellularLocation>
</comment>
<reference evidence="9 10" key="1">
    <citation type="submission" date="2018-09" db="EMBL/GenBank/DDBJ databases">
        <title>Genomic investigation of the strawberry pathogen Phytophthora fragariae indicates pathogenicity is determined by transcriptional variation in three key races.</title>
        <authorList>
            <person name="Adams T.M."/>
            <person name="Armitage A.D."/>
            <person name="Sobczyk M.K."/>
            <person name="Bates H.J."/>
            <person name="Dunwell J.M."/>
            <person name="Nellist C.F."/>
            <person name="Harrison R.J."/>
        </authorList>
    </citation>
    <scope>NUCLEOTIDE SEQUENCE [LARGE SCALE GENOMIC DNA]</scope>
    <source>
        <strain evidence="9 10">SCRP245</strain>
    </source>
</reference>
<sequence length="505" mass="55913">MQLLARHVRASLRVHRAPHLTSTLPPSVHHFSSSSDAKPSIFDGPEGILAFANRSMERVTTQMDRYRQHSIFLPSNLMLENFLLFAKLQLPTNTEIDAVDFLNGARFACDLAVHTMYSREFVNFATGAISASPAADKMKSGLSEGCYDAFLFAMKETSKTGNSFTLKQLDINGVYLYDAIWDRMSLAELKAEEALEAYNRAQVAEEEKQEQGGAKNSEETVVVNPMADISPEDHATMIERLRLDVLLDSVEHLEIVTAEGEEQTLDKKSSAIWRFESLVTQPEDVDWRIHEQVMFLRGKVYAYFLMNCNFCGRGPPESPKHESWFIRWASIGSHYVNGTQDGEQIKIVAILQHPKSSSANFSNDFAILKLERPSKFKPVALAASDDSDVKDGEWAAKIGWDNTGGEDTMAYELTRADVQLMSNANCAKETSIDDTMLCSRGVANESSCTGDYGGPVVVERPTGDVVVGVVSWGNDCGQPGYPSIYSRVSSARAWIASVTTGVCFH</sequence>
<evidence type="ECO:0000256" key="7">
    <source>
        <dbReference type="ARBA" id="ARBA00023180"/>
    </source>
</evidence>
<dbReference type="Pfam" id="PF00089">
    <property type="entry name" value="Trypsin"/>
    <property type="match status" value="1"/>
</dbReference>
<keyword evidence="3" id="KW-0964">Secreted</keyword>
<feature type="domain" description="Peptidase S1" evidence="8">
    <location>
        <begin position="255"/>
        <end position="500"/>
    </location>
</feature>
<dbReference type="PRINTS" id="PR00722">
    <property type="entry name" value="CHYMOTRYPSIN"/>
</dbReference>
<dbReference type="CDD" id="cd00190">
    <property type="entry name" value="Tryp_SPc"/>
    <property type="match status" value="1"/>
</dbReference>
<proteinExistence type="inferred from homology"/>